<dbReference type="Pfam" id="PF00082">
    <property type="entry name" value="Peptidase_S8"/>
    <property type="match status" value="1"/>
</dbReference>
<keyword evidence="7" id="KW-1133">Transmembrane helix</keyword>
<feature type="domain" description="Peptidase S8/S53" evidence="9">
    <location>
        <begin position="43"/>
        <end position="289"/>
    </location>
</feature>
<keyword evidence="4 5" id="KW-0720">Serine protease</keyword>
<reference evidence="10" key="1">
    <citation type="submission" date="2021-02" db="EMBL/GenBank/DDBJ databases">
        <title>Natronoglycomyces albus gen. nov., sp. nov, a haloalkaliphilic actinobacterium from a soda solonchak soil.</title>
        <authorList>
            <person name="Sorokin D.Y."/>
            <person name="Khijniak T.V."/>
            <person name="Zakharycheva A.P."/>
            <person name="Boueva O.V."/>
            <person name="Ariskina E.V."/>
            <person name="Hahnke R.L."/>
            <person name="Bunk B."/>
            <person name="Sproer C."/>
            <person name="Schumann P."/>
            <person name="Evtushenko L.I."/>
            <person name="Kublanov I.V."/>
        </authorList>
    </citation>
    <scope>NUCLEOTIDE SEQUENCE</scope>
    <source>
        <strain evidence="10">DSM 106290</strain>
    </source>
</reference>
<comment type="similarity">
    <text evidence="1 5">Belongs to the peptidase S8 family.</text>
</comment>
<feature type="compositionally biased region" description="Polar residues" evidence="6">
    <location>
        <begin position="377"/>
        <end position="396"/>
    </location>
</feature>
<dbReference type="InterPro" id="IPR023827">
    <property type="entry name" value="Peptidase_S8_Asp-AS"/>
</dbReference>
<dbReference type="GO" id="GO:0004252">
    <property type="term" value="F:serine-type endopeptidase activity"/>
    <property type="evidence" value="ECO:0007669"/>
    <property type="project" value="UniProtKB-UniRule"/>
</dbReference>
<organism evidence="10 11">
    <name type="scientific">Natronoglycomyces albus</name>
    <dbReference type="NCBI Taxonomy" id="2811108"/>
    <lineage>
        <taxon>Bacteria</taxon>
        <taxon>Bacillati</taxon>
        <taxon>Actinomycetota</taxon>
        <taxon>Actinomycetes</taxon>
        <taxon>Glycomycetales</taxon>
        <taxon>Glycomycetaceae</taxon>
        <taxon>Natronoglycomyces</taxon>
    </lineage>
</organism>
<dbReference type="PROSITE" id="PS00136">
    <property type="entry name" value="SUBTILASE_ASP"/>
    <property type="match status" value="1"/>
</dbReference>
<name>A0A895XT40_9ACTN</name>
<feature type="chain" id="PRO_5039277601" evidence="8">
    <location>
        <begin position="20"/>
        <end position="404"/>
    </location>
</feature>
<dbReference type="InterPro" id="IPR000209">
    <property type="entry name" value="Peptidase_S8/S53_dom"/>
</dbReference>
<dbReference type="PANTHER" id="PTHR43806">
    <property type="entry name" value="PEPTIDASE S8"/>
    <property type="match status" value="1"/>
</dbReference>
<dbReference type="Gene3D" id="3.40.50.200">
    <property type="entry name" value="Peptidase S8/S53 domain"/>
    <property type="match status" value="1"/>
</dbReference>
<feature type="compositionally biased region" description="Basic and acidic residues" evidence="6">
    <location>
        <begin position="302"/>
        <end position="314"/>
    </location>
</feature>
<evidence type="ECO:0000313" key="10">
    <source>
        <dbReference type="EMBL" id="QSB05430.1"/>
    </source>
</evidence>
<evidence type="ECO:0000313" key="11">
    <source>
        <dbReference type="Proteomes" id="UP000662939"/>
    </source>
</evidence>
<evidence type="ECO:0000259" key="9">
    <source>
        <dbReference type="Pfam" id="PF00082"/>
    </source>
</evidence>
<feature type="region of interest" description="Disordered" evidence="6">
    <location>
        <begin position="302"/>
        <end position="340"/>
    </location>
</feature>
<feature type="transmembrane region" description="Helical" evidence="7">
    <location>
        <begin position="350"/>
        <end position="372"/>
    </location>
</feature>
<dbReference type="PRINTS" id="PR00723">
    <property type="entry name" value="SUBTILISIN"/>
</dbReference>
<keyword evidence="3 5" id="KW-0378">Hydrolase</keyword>
<keyword evidence="11" id="KW-1185">Reference proteome</keyword>
<dbReference type="SUPFAM" id="SSF52743">
    <property type="entry name" value="Subtilisin-like"/>
    <property type="match status" value="1"/>
</dbReference>
<sequence>MAVALLGTGLFVTANPATAQAEEIGGWELDALNVPQAWETTRGEGVTIAVVDTGVGEHPYFDDKDVLPGYSFIDREDDGRDDGNGHGSSVAAAALSVAPEATLMPVKVAIGSTLLDDEGQMGGQRVGEEVIWAVDNGADILALPYVTSARDIDDMTGLQYAIDRGVIVIAGSGNDPDVDDWYPASYEGVFTVGGTDRNNDLYVNSAPNDTMTAAAPATDITTVTLGSYTADPGFEQAWGTSMSTGLAAGVAALVLAADPGVDGNNAIARMIDTSTDLGEPGWDRHLGHGLLNAGAAVESTIDHHTDNPLGHVREPGSTLEDSDEESTDEAAPAGPQPAGDDNSILGLAPWIFWALTAFVIITILTTTAALLVRQRRQPQPASPDQQWPYNPGSHQNPAPPQNYR</sequence>
<evidence type="ECO:0000256" key="1">
    <source>
        <dbReference type="ARBA" id="ARBA00011073"/>
    </source>
</evidence>
<feature type="compositionally biased region" description="Low complexity" evidence="6">
    <location>
        <begin position="329"/>
        <end position="339"/>
    </location>
</feature>
<feature type="region of interest" description="Disordered" evidence="6">
    <location>
        <begin position="375"/>
        <end position="404"/>
    </location>
</feature>
<feature type="active site" description="Charge relay system" evidence="5">
    <location>
        <position position="241"/>
    </location>
</feature>
<evidence type="ECO:0000256" key="4">
    <source>
        <dbReference type="ARBA" id="ARBA00022825"/>
    </source>
</evidence>
<dbReference type="PANTHER" id="PTHR43806:SF11">
    <property type="entry name" value="CEREVISIN-RELATED"/>
    <property type="match status" value="1"/>
</dbReference>
<dbReference type="InterPro" id="IPR015500">
    <property type="entry name" value="Peptidase_S8_subtilisin-rel"/>
</dbReference>
<feature type="active site" description="Charge relay system" evidence="5">
    <location>
        <position position="86"/>
    </location>
</feature>
<dbReference type="InterPro" id="IPR036852">
    <property type="entry name" value="Peptidase_S8/S53_dom_sf"/>
</dbReference>
<protein>
    <submittedName>
        <fullName evidence="10">S8 family serine peptidase</fullName>
    </submittedName>
</protein>
<proteinExistence type="inferred from homology"/>
<keyword evidence="2 5" id="KW-0645">Protease</keyword>
<evidence type="ECO:0000256" key="5">
    <source>
        <dbReference type="PROSITE-ProRule" id="PRU01240"/>
    </source>
</evidence>
<dbReference type="Proteomes" id="UP000662939">
    <property type="component" value="Chromosome"/>
</dbReference>
<accession>A0A895XT40</accession>
<evidence type="ECO:0000256" key="3">
    <source>
        <dbReference type="ARBA" id="ARBA00022801"/>
    </source>
</evidence>
<dbReference type="KEGG" id="nav:JQS30_00335"/>
<feature type="active site" description="Charge relay system" evidence="5">
    <location>
        <position position="52"/>
    </location>
</feature>
<dbReference type="InterPro" id="IPR050131">
    <property type="entry name" value="Peptidase_S8_subtilisin-like"/>
</dbReference>
<keyword evidence="7" id="KW-0812">Transmembrane</keyword>
<dbReference type="EMBL" id="CP070496">
    <property type="protein sequence ID" value="QSB05430.1"/>
    <property type="molecule type" value="Genomic_DNA"/>
</dbReference>
<evidence type="ECO:0000256" key="6">
    <source>
        <dbReference type="SAM" id="MobiDB-lite"/>
    </source>
</evidence>
<dbReference type="AlphaFoldDB" id="A0A895XT40"/>
<feature type="signal peptide" evidence="8">
    <location>
        <begin position="1"/>
        <end position="19"/>
    </location>
</feature>
<evidence type="ECO:0000256" key="7">
    <source>
        <dbReference type="SAM" id="Phobius"/>
    </source>
</evidence>
<evidence type="ECO:0000256" key="2">
    <source>
        <dbReference type="ARBA" id="ARBA00022670"/>
    </source>
</evidence>
<keyword evidence="7" id="KW-0472">Membrane</keyword>
<keyword evidence="8" id="KW-0732">Signal</keyword>
<gene>
    <name evidence="10" type="ORF">JQS30_00335</name>
</gene>
<evidence type="ECO:0000256" key="8">
    <source>
        <dbReference type="SAM" id="SignalP"/>
    </source>
</evidence>
<dbReference type="GO" id="GO:0006508">
    <property type="term" value="P:proteolysis"/>
    <property type="evidence" value="ECO:0007669"/>
    <property type="project" value="UniProtKB-KW"/>
</dbReference>
<dbReference type="PROSITE" id="PS51892">
    <property type="entry name" value="SUBTILASE"/>
    <property type="match status" value="1"/>
</dbReference>
<dbReference type="RefSeq" id="WP_213171438.1">
    <property type="nucleotide sequence ID" value="NZ_CP070496.1"/>
</dbReference>